<evidence type="ECO:0008006" key="5">
    <source>
        <dbReference type="Google" id="ProtNLM"/>
    </source>
</evidence>
<dbReference type="Pfam" id="PF08495">
    <property type="entry name" value="FIST"/>
    <property type="match status" value="1"/>
</dbReference>
<reference evidence="4" key="1">
    <citation type="journal article" date="2017" name="Appl. Environ. Microbiol.">
        <title>Genomic analysis of Calderihabitans maritimus KKC1, a thermophilic hydrogenogenic carboxydotrophic bacterium isolated from marine sediment.</title>
        <authorList>
            <person name="Omae K."/>
            <person name="Yoneda Y."/>
            <person name="Fukuyama Y."/>
            <person name="Yoshida T."/>
            <person name="Sako Y."/>
        </authorList>
    </citation>
    <scope>NUCLEOTIDE SEQUENCE [LARGE SCALE GENOMIC DNA]</scope>
    <source>
        <strain evidence="4">KKC1</strain>
    </source>
</reference>
<dbReference type="InterPro" id="IPR019494">
    <property type="entry name" value="FIST_C"/>
</dbReference>
<dbReference type="PANTHER" id="PTHR40252:SF2">
    <property type="entry name" value="BLR0328 PROTEIN"/>
    <property type="match status" value="1"/>
</dbReference>
<organism evidence="3 4">
    <name type="scientific">Calderihabitans maritimus</name>
    <dbReference type="NCBI Taxonomy" id="1246530"/>
    <lineage>
        <taxon>Bacteria</taxon>
        <taxon>Bacillati</taxon>
        <taxon>Bacillota</taxon>
        <taxon>Clostridia</taxon>
        <taxon>Neomoorellales</taxon>
        <taxon>Calderihabitantaceae</taxon>
        <taxon>Calderihabitans</taxon>
    </lineage>
</organism>
<proteinExistence type="predicted"/>
<evidence type="ECO:0000313" key="4">
    <source>
        <dbReference type="Proteomes" id="UP000197032"/>
    </source>
</evidence>
<dbReference type="OrthoDB" id="378730at2"/>
<evidence type="ECO:0000259" key="2">
    <source>
        <dbReference type="SMART" id="SM01204"/>
    </source>
</evidence>
<dbReference type="AlphaFoldDB" id="A0A1Z5HSR8"/>
<comment type="caution">
    <text evidence="3">The sequence shown here is derived from an EMBL/GenBank/DDBJ whole genome shotgun (WGS) entry which is preliminary data.</text>
</comment>
<dbReference type="Pfam" id="PF10442">
    <property type="entry name" value="FIST_C"/>
    <property type="match status" value="1"/>
</dbReference>
<sequence length="375" mass="40115">MRVGIGYNQKCDSVLAGRLAAEQAVGQSGEPAITFLFTTENYAQELVLQAVKEVIGKSKLVGLCTPGIITRDGVLEKGVGVCTISDSEMQVATCLQENVNLSSWESGEEAGRKLRASGIDSGTVFVFPDGFATNISDLIKGMYNALGPNFTYIGGGTGDNLKFFKTYQFTEQGVSSNALAAALVKGISFQIGIGHGWKPVGQPMVITKASGKKVYEIDGRPAFEVYSECLGGIDKESFPSYGMKYPLGIPAVGGYFLIRDPLKVEEDNSIVFVTEVPQNTVVTLMEGTVENLITTAGEVASIAVSGLASPEIIFLFDCVSRYLLMGKEFEQELKEVMNVVGPEVPMIGMLSFGEVGTFSGIPFFHNKTIIVAVGR</sequence>
<protein>
    <recommendedName>
        <fullName evidence="5">Histidine kinase</fullName>
    </recommendedName>
</protein>
<dbReference type="EMBL" id="BDGJ01000081">
    <property type="protein sequence ID" value="GAW92478.1"/>
    <property type="molecule type" value="Genomic_DNA"/>
</dbReference>
<gene>
    <name evidence="3" type="ORF">KKC1_16320</name>
</gene>
<name>A0A1Z5HSR8_9FIRM</name>
<accession>A0A1Z5HSR8</accession>
<dbReference type="RefSeq" id="WP_088553815.1">
    <property type="nucleotide sequence ID" value="NZ_BDGJ01000081.1"/>
</dbReference>
<feature type="domain" description="FIST" evidence="1">
    <location>
        <begin position="30"/>
        <end position="221"/>
    </location>
</feature>
<dbReference type="Proteomes" id="UP000197032">
    <property type="component" value="Unassembled WGS sequence"/>
</dbReference>
<evidence type="ECO:0000259" key="1">
    <source>
        <dbReference type="SMART" id="SM00897"/>
    </source>
</evidence>
<dbReference type="InterPro" id="IPR013702">
    <property type="entry name" value="FIST_domain_N"/>
</dbReference>
<dbReference type="PANTHER" id="PTHR40252">
    <property type="entry name" value="BLR0328 PROTEIN"/>
    <property type="match status" value="1"/>
</dbReference>
<dbReference type="SMART" id="SM01204">
    <property type="entry name" value="FIST_C"/>
    <property type="match status" value="1"/>
</dbReference>
<feature type="domain" description="FIST C-domain" evidence="2">
    <location>
        <begin position="222"/>
        <end position="358"/>
    </location>
</feature>
<dbReference type="SMART" id="SM00897">
    <property type="entry name" value="FIST"/>
    <property type="match status" value="1"/>
</dbReference>
<keyword evidence="4" id="KW-1185">Reference proteome</keyword>
<evidence type="ECO:0000313" key="3">
    <source>
        <dbReference type="EMBL" id="GAW92478.1"/>
    </source>
</evidence>